<evidence type="ECO:0000259" key="1">
    <source>
        <dbReference type="Pfam" id="PF00931"/>
    </source>
</evidence>
<evidence type="ECO:0000313" key="2">
    <source>
        <dbReference type="EMBL" id="KAH9323493.1"/>
    </source>
</evidence>
<dbReference type="Proteomes" id="UP000824469">
    <property type="component" value="Unassembled WGS sequence"/>
</dbReference>
<feature type="domain" description="NB-ARC" evidence="1">
    <location>
        <begin position="40"/>
        <end position="109"/>
    </location>
</feature>
<dbReference type="EMBL" id="JAHRHJ020000003">
    <property type="protein sequence ID" value="KAH9323493.1"/>
    <property type="molecule type" value="Genomic_DNA"/>
</dbReference>
<proteinExistence type="predicted"/>
<dbReference type="Pfam" id="PF00931">
    <property type="entry name" value="NB-ARC"/>
    <property type="match status" value="1"/>
</dbReference>
<dbReference type="SUPFAM" id="SSF52540">
    <property type="entry name" value="P-loop containing nucleoside triphosphate hydrolases"/>
    <property type="match status" value="1"/>
</dbReference>
<protein>
    <recommendedName>
        <fullName evidence="1">NB-ARC domain-containing protein</fullName>
    </recommendedName>
</protein>
<accession>A0AA38LG24</accession>
<reference evidence="2 3" key="1">
    <citation type="journal article" date="2021" name="Nat. Plants">
        <title>The Taxus genome provides insights into paclitaxel biosynthesis.</title>
        <authorList>
            <person name="Xiong X."/>
            <person name="Gou J."/>
            <person name="Liao Q."/>
            <person name="Li Y."/>
            <person name="Zhou Q."/>
            <person name="Bi G."/>
            <person name="Li C."/>
            <person name="Du R."/>
            <person name="Wang X."/>
            <person name="Sun T."/>
            <person name="Guo L."/>
            <person name="Liang H."/>
            <person name="Lu P."/>
            <person name="Wu Y."/>
            <person name="Zhang Z."/>
            <person name="Ro D.K."/>
            <person name="Shang Y."/>
            <person name="Huang S."/>
            <person name="Yan J."/>
        </authorList>
    </citation>
    <scope>NUCLEOTIDE SEQUENCE [LARGE SCALE GENOMIC DNA]</scope>
    <source>
        <strain evidence="2">Ta-2019</strain>
    </source>
</reference>
<dbReference type="InterPro" id="IPR002182">
    <property type="entry name" value="NB-ARC"/>
</dbReference>
<dbReference type="GO" id="GO:0043531">
    <property type="term" value="F:ADP binding"/>
    <property type="evidence" value="ECO:0007669"/>
    <property type="project" value="InterPro"/>
</dbReference>
<comment type="caution">
    <text evidence="2">The sequence shown here is derived from an EMBL/GenBank/DDBJ whole genome shotgun (WGS) entry which is preliminary data.</text>
</comment>
<name>A0AA38LG24_TAXCH</name>
<sequence length="138" mass="15302">NNEIGSASREYGSGCRNQRIEMIQEPLVVGQEKAFLTLRKLLVNGEGHRYGVVGMGVSGKTLLLKRVYNSKEVRDHFGDGIVAWLTVLQNPSIETLRSELATQVALQNTCKVDDTPYIVDQKITDVDVFSVVRAPPPF</sequence>
<evidence type="ECO:0000313" key="3">
    <source>
        <dbReference type="Proteomes" id="UP000824469"/>
    </source>
</evidence>
<organism evidence="2 3">
    <name type="scientific">Taxus chinensis</name>
    <name type="common">Chinese yew</name>
    <name type="synonym">Taxus wallichiana var. chinensis</name>
    <dbReference type="NCBI Taxonomy" id="29808"/>
    <lineage>
        <taxon>Eukaryota</taxon>
        <taxon>Viridiplantae</taxon>
        <taxon>Streptophyta</taxon>
        <taxon>Embryophyta</taxon>
        <taxon>Tracheophyta</taxon>
        <taxon>Spermatophyta</taxon>
        <taxon>Pinopsida</taxon>
        <taxon>Pinidae</taxon>
        <taxon>Conifers II</taxon>
        <taxon>Cupressales</taxon>
        <taxon>Taxaceae</taxon>
        <taxon>Taxus</taxon>
    </lineage>
</organism>
<feature type="non-terminal residue" evidence="2">
    <location>
        <position position="1"/>
    </location>
</feature>
<gene>
    <name evidence="2" type="ORF">KI387_018132</name>
</gene>
<dbReference type="AlphaFoldDB" id="A0AA38LG24"/>
<keyword evidence="3" id="KW-1185">Reference proteome</keyword>
<dbReference type="Gene3D" id="3.40.50.300">
    <property type="entry name" value="P-loop containing nucleotide triphosphate hydrolases"/>
    <property type="match status" value="1"/>
</dbReference>
<dbReference type="InterPro" id="IPR027417">
    <property type="entry name" value="P-loop_NTPase"/>
</dbReference>